<dbReference type="EMBL" id="AYRZ02000010">
    <property type="protein sequence ID" value="PHT70115.1"/>
    <property type="molecule type" value="Genomic_DNA"/>
</dbReference>
<dbReference type="InterPro" id="IPR006598">
    <property type="entry name" value="CAP10"/>
</dbReference>
<dbReference type="STRING" id="4072.A0A2G2YK94"/>
<comment type="caution">
    <text evidence="2">The sequence shown here is derived from an EMBL/GenBank/DDBJ whole genome shotgun (WGS) entry which is preliminary data.</text>
</comment>
<dbReference type="Proteomes" id="UP000222542">
    <property type="component" value="Unassembled WGS sequence"/>
</dbReference>
<protein>
    <recommendedName>
        <fullName evidence="1">Glycosyl transferase CAP10 domain-containing protein</fullName>
    </recommendedName>
</protein>
<keyword evidence="3" id="KW-1185">Reference proteome</keyword>
<dbReference type="Gramene" id="PHT70115">
    <property type="protein sequence ID" value="PHT70115"/>
    <property type="gene ID" value="T459_25219"/>
</dbReference>
<accession>A0A2G2YK94</accession>
<dbReference type="AlphaFoldDB" id="A0A2G2YK94"/>
<evidence type="ECO:0000313" key="3">
    <source>
        <dbReference type="Proteomes" id="UP000222542"/>
    </source>
</evidence>
<reference evidence="2 3" key="2">
    <citation type="journal article" date="2017" name="Genome Biol.">
        <title>New reference genome sequences of hot pepper reveal the massive evolution of plant disease-resistance genes by retroduplication.</title>
        <authorList>
            <person name="Kim S."/>
            <person name="Park J."/>
            <person name="Yeom S.I."/>
            <person name="Kim Y.M."/>
            <person name="Seo E."/>
            <person name="Kim K.T."/>
            <person name="Kim M.S."/>
            <person name="Lee J.M."/>
            <person name="Cheong K."/>
            <person name="Shin H.S."/>
            <person name="Kim S.B."/>
            <person name="Han K."/>
            <person name="Lee J."/>
            <person name="Park M."/>
            <person name="Lee H.A."/>
            <person name="Lee H.Y."/>
            <person name="Lee Y."/>
            <person name="Oh S."/>
            <person name="Lee J.H."/>
            <person name="Choi E."/>
            <person name="Choi E."/>
            <person name="Lee S.E."/>
            <person name="Jeon J."/>
            <person name="Kim H."/>
            <person name="Choi G."/>
            <person name="Song H."/>
            <person name="Lee J."/>
            <person name="Lee S.C."/>
            <person name="Kwon J.K."/>
            <person name="Lee H.Y."/>
            <person name="Koo N."/>
            <person name="Hong Y."/>
            <person name="Kim R.W."/>
            <person name="Kang W.H."/>
            <person name="Huh J.H."/>
            <person name="Kang B.C."/>
            <person name="Yang T.J."/>
            <person name="Lee Y.H."/>
            <person name="Bennetzen J.L."/>
            <person name="Choi D."/>
        </authorList>
    </citation>
    <scope>NUCLEOTIDE SEQUENCE [LARGE SCALE GENOMIC DNA]</scope>
    <source>
        <strain evidence="3">cv. CM334</strain>
    </source>
</reference>
<proteinExistence type="predicted"/>
<evidence type="ECO:0000313" key="2">
    <source>
        <dbReference type="EMBL" id="PHT70115.1"/>
    </source>
</evidence>
<evidence type="ECO:0000259" key="1">
    <source>
        <dbReference type="Pfam" id="PF05686"/>
    </source>
</evidence>
<reference evidence="2 3" key="1">
    <citation type="journal article" date="2014" name="Nat. Genet.">
        <title>Genome sequence of the hot pepper provides insights into the evolution of pungency in Capsicum species.</title>
        <authorList>
            <person name="Kim S."/>
            <person name="Park M."/>
            <person name="Yeom S.I."/>
            <person name="Kim Y.M."/>
            <person name="Lee J.M."/>
            <person name="Lee H.A."/>
            <person name="Seo E."/>
            <person name="Choi J."/>
            <person name="Cheong K."/>
            <person name="Kim K.T."/>
            <person name="Jung K."/>
            <person name="Lee G.W."/>
            <person name="Oh S.K."/>
            <person name="Bae C."/>
            <person name="Kim S.B."/>
            <person name="Lee H.Y."/>
            <person name="Kim S.Y."/>
            <person name="Kim M.S."/>
            <person name="Kang B.C."/>
            <person name="Jo Y.D."/>
            <person name="Yang H.B."/>
            <person name="Jeong H.J."/>
            <person name="Kang W.H."/>
            <person name="Kwon J.K."/>
            <person name="Shin C."/>
            <person name="Lim J.Y."/>
            <person name="Park J.H."/>
            <person name="Huh J.H."/>
            <person name="Kim J.S."/>
            <person name="Kim B.D."/>
            <person name="Cohen O."/>
            <person name="Paran I."/>
            <person name="Suh M.C."/>
            <person name="Lee S.B."/>
            <person name="Kim Y.K."/>
            <person name="Shin Y."/>
            <person name="Noh S.J."/>
            <person name="Park J."/>
            <person name="Seo Y.S."/>
            <person name="Kwon S.Y."/>
            <person name="Kim H.A."/>
            <person name="Park J.M."/>
            <person name="Kim H.J."/>
            <person name="Choi S.B."/>
            <person name="Bosland P.W."/>
            <person name="Reeves G."/>
            <person name="Jo S.H."/>
            <person name="Lee B.W."/>
            <person name="Cho H.T."/>
            <person name="Choi H.S."/>
            <person name="Lee M.S."/>
            <person name="Yu Y."/>
            <person name="Do Choi Y."/>
            <person name="Park B.S."/>
            <person name="van Deynze A."/>
            <person name="Ashrafi H."/>
            <person name="Hill T."/>
            <person name="Kim W.T."/>
            <person name="Pai H.S."/>
            <person name="Ahn H.K."/>
            <person name="Yeam I."/>
            <person name="Giovannoni J.J."/>
            <person name="Rose J.K."/>
            <person name="Sorensen I."/>
            <person name="Lee S.J."/>
            <person name="Kim R.W."/>
            <person name="Choi I.Y."/>
            <person name="Choi B.S."/>
            <person name="Lim J.S."/>
            <person name="Lee Y.H."/>
            <person name="Choi D."/>
        </authorList>
    </citation>
    <scope>NUCLEOTIDE SEQUENCE [LARGE SCALE GENOMIC DNA]</scope>
    <source>
        <strain evidence="3">cv. CM334</strain>
    </source>
</reference>
<dbReference type="Pfam" id="PF05686">
    <property type="entry name" value="Glyco_transf_90"/>
    <property type="match status" value="1"/>
</dbReference>
<name>A0A2G2YK94_CAPAN</name>
<gene>
    <name evidence="2" type="ORF">T459_25219</name>
</gene>
<organism evidence="2 3">
    <name type="scientific">Capsicum annuum</name>
    <name type="common">Capsicum pepper</name>
    <dbReference type="NCBI Taxonomy" id="4072"/>
    <lineage>
        <taxon>Eukaryota</taxon>
        <taxon>Viridiplantae</taxon>
        <taxon>Streptophyta</taxon>
        <taxon>Embryophyta</taxon>
        <taxon>Tracheophyta</taxon>
        <taxon>Spermatophyta</taxon>
        <taxon>Magnoliopsida</taxon>
        <taxon>eudicotyledons</taxon>
        <taxon>Gunneridae</taxon>
        <taxon>Pentapetalae</taxon>
        <taxon>asterids</taxon>
        <taxon>lamiids</taxon>
        <taxon>Solanales</taxon>
        <taxon>Solanaceae</taxon>
        <taxon>Solanoideae</taxon>
        <taxon>Capsiceae</taxon>
        <taxon>Capsicum</taxon>
    </lineage>
</organism>
<sequence length="840" mass="95812">MGLDDFPCKGRKLKIEFGEKLFNINLERHSLIACYSPLTTTSLLRHALGLYNYNWVDTGQILWAFLDQIKLGVHSFNGVLLLGYSNGILFLHVVDAEAKLPTIAMTSANWCLYSLFMEKEVDEDALGGAQLFFVAYVLWTFFDGVELVLKSRGVEFEGLLSWGKLEWSRINVVTMNKQQIVPRNGSEGSSCHFYGENGCLRGFGRLEAMGYTSNLGKVSFEDSSLEFVSKEKILHVLFNLGGKYLRATDYPYHYMTYAEAKLTTVAMKLEDWCLDSFFIEKEVNEDALGGAQLFFIAYVSKMLYQFDFMNWRLLAKPPVWKVKMSIVDILDNSKFLDKNEVFEILTNWGDLLLMDGNRLLHIIKFFKLGYTLGVHICNWCDITQVLWTFFDGVELVLKSRGVEFEGMPSWGKSEWSRINVVTMNKQQIVPWNGLEGSSGHFYRENSFLRGFGRLEAMGYASNLSEVSFEDSSLEFVLEEKILHVLFDPRGKYLRATDYPYHYMTCMKSDKYLTTLRRELVSQTYDGASLKWLFVSCVDCQCYFCLNVCSGELNEEDNQANVGSCNHAIKNNDTTEIEIVDLRLYSQLTVLDVKDTIPKLMGHDDLPCKGRKLETEFSEKLFDIKLEQHSFTACCGALTTTSSLPHALGFYNCNWVDTGQVFWAFIDWIKSATNNHVFLKHHGFKSSGTNIGESDGSHRMYGHITNVKEVPSEVPDLDLIFTPGDQTVGQTEFYQRPKASAPPLVFHYCSNDASLDIVIPDWSFLGYDNYLKEQRLSPQTFIPLQSICIKPIVERLRTLGRTTKLVFDVIHPEILKNYLSSITETESETVTVGRSNLTIIP</sequence>
<feature type="domain" description="Glycosyl transferase CAP10" evidence="1">
    <location>
        <begin position="706"/>
        <end position="768"/>
    </location>
</feature>